<sequence length="1985" mass="219494">MQDFGQWLPQTQSSGDLYFSSIMSSQLDTSLEVQTRNSAVALLGKESSHPFGIRSAAGLVEVTGSDAGAIEGVQNGAGPTEAIDLNNTPPPKAKRKKHRPKVFKPPKTPKSATPKPAKAKEEKPSGKRKYVRKNTLAGQPPPEHTGDSHIRSKPKSAKRCLNIDGDVPRESAHPGYQAQLISTDPKDYQPSESSTSQSNVQTQLPCAGFTPSSMYSSANQMAGAQLLPVDNTETSIYSSANEMANAQFLPARYMPKGILLDLNSSTDQMQNEYANFVDRPAQFFLSGITETSQKDPLLQVCTGMPGKNIPDLNSSISLMQGMPTNFTEYLLSSPQASVIETQMDKHMLNCDRIPENSITTAQCSEGVAVRENFNPNPYSREAWATDQMSRGYRSTQNPISPPKQIEGHSMIANLNEITSIDSYLKFMTSSYMHTGGALGPHGSCGSSQHMHVLDTRGEHNASNGAHISFGVNFNQQRNGWTSVDACHAATSQGSHFPENYKRMRTENHSNGLNGAVGNISTPSMYLSNNRSTNVVSAINSNVFTLADAQRLVAREKSRASRGMISFGASGHNMVKRPEMIPQRYRPAMHGTACRDSVEAPDEHFRFITEKFSQLPSNPNTLRSQSYNPRIGSQQLQFLEGDTVKGSDLPAELHKHNTSPQDDTRNSFCIGPSDKLARSINGKKISSPVIPTTQSEGSDTLEKTSCQLESSGEVIRLLTNPINSSPGTDVPRNENHQVEFCGETTAAKASDKRKVGRPRKEIKSGEMPKPRGRPRKEKVAGTELKSKDSHTDRLQNEDICSVSGHHAVEAPGFKALNMERSGESFPGAIAPLVDPLDLIIQKIKVLDLNKSDDIGSPELHGALVPYKGEFGAIVPYEGKVKTKPPRAKVNLDPVTALMWKLLMEPDMVDGSEGMDKDKEKWLDEERKIFRGRIDSFIARMHLVQGDRRFSPWKGSVVDSVVGVFLTQNVSDHLSSSAFMALAAKFPAKPEVSRIPASRMFNAMSEENGDCSGLFGDSVKLQGGILVEEASNTTASLATEEEKEGSNSIGLFENSPVDGVDCAAGVYYNSYAALPVRLHESKTLAAGTESVVEAEDVALEDVISSQNSAISSQSSPDYLFHMTDHMFPSTYVNFTAEDFVGRNMPNGMSNSTTYTELLRMQELKSKFNEKNGLSEYDRFPEPCANKGSMPSEVHHLSSKHQPLHASVSRHQNGQAHLPYITHASYLERSIYTGLNRTDDSNAIPAETRFDCPLSSPGIDCDKTKMADSLTALLYDIDGSLSQEKFHFPSATTRGVDFISPIMDKYFHPSNSETVSFAKEQSVENNLSRNDVVAALVEQHVTLNLQEEFTTKATEIGGEKHQSGCSQQYGNVGLSKNKDGIHFSSNLYQSEKANSELLQGVASDLMEKPGDTKKAFPEVVAEKSKTKKARVGARKKRTYDWDILRKEVIANRGNEERGQNAKDALDWETIRQIDVKEISDTIRERGMNNMLSERIKAFLNRLVTDHGSIDLEWLRYVDPDKAKEYLLSIRGLGLKSVECVRLLTLHHMAFPVDTNVGRICVRLGWVPLQPLPESLQLHLLELYPILENIQKYLWPRLCKLDQRTLYELHYQMITFGKVFCTKSKPNCNACPMRAECKHFASAFASARLALPGPEEKSLVTSGNPIAAESCHKPYISSRPVNLLDWNAHAHDHVLDNHQPIIEEPASPEPEPETAEIKESAIEDLFFDDPEEIPTIKLNFEEFAQNLKNYMQVNNIEIEDADMSSALVAITPEAASIPTPRLKNISRLRTEHQVYELPDSHPLLEGYEQREPDDPCPYLLSIWTPGETAQSTDAPKTSCNSYESGKLCDSSACFSCNSIREAQAQKVRGTILVPCRTAMRGSFPLNGTYFQVNEVFADHDSSRNPVDVPRRWIWDLPKRTVYFGTSVPSIFKGLTTEEIQHCFWKGFVCVRGFDRISRAPRPLYARLHFPASKVTRNKKGAASAATDDS</sequence>
<evidence type="ECO:0000313" key="2">
    <source>
        <dbReference type="Proteomes" id="UP001732700"/>
    </source>
</evidence>
<dbReference type="EnsemblPlants" id="AVESA.00010b.r2.4DG0772540.1">
    <property type="protein sequence ID" value="AVESA.00010b.r2.4DG0772540.1.CDS"/>
    <property type="gene ID" value="AVESA.00010b.r2.4DG0772540"/>
</dbReference>
<evidence type="ECO:0000313" key="1">
    <source>
        <dbReference type="EnsemblPlants" id="AVESA.00010b.r2.4DG0772540.1.CDS"/>
    </source>
</evidence>
<protein>
    <submittedName>
        <fullName evidence="1">Uncharacterized protein</fullName>
    </submittedName>
</protein>
<reference evidence="1" key="2">
    <citation type="submission" date="2025-09" db="UniProtKB">
        <authorList>
            <consortium name="EnsemblPlants"/>
        </authorList>
    </citation>
    <scope>IDENTIFICATION</scope>
</reference>
<keyword evidence="2" id="KW-1185">Reference proteome</keyword>
<dbReference type="Proteomes" id="UP001732700">
    <property type="component" value="Chromosome 4D"/>
</dbReference>
<accession>A0ACD5X8N1</accession>
<reference evidence="1" key="1">
    <citation type="submission" date="2021-05" db="EMBL/GenBank/DDBJ databases">
        <authorList>
            <person name="Scholz U."/>
            <person name="Mascher M."/>
            <person name="Fiebig A."/>
        </authorList>
    </citation>
    <scope>NUCLEOTIDE SEQUENCE [LARGE SCALE GENOMIC DNA]</scope>
</reference>
<proteinExistence type="predicted"/>
<name>A0ACD5X8N1_AVESA</name>
<organism evidence="1 2">
    <name type="scientific">Avena sativa</name>
    <name type="common">Oat</name>
    <dbReference type="NCBI Taxonomy" id="4498"/>
    <lineage>
        <taxon>Eukaryota</taxon>
        <taxon>Viridiplantae</taxon>
        <taxon>Streptophyta</taxon>
        <taxon>Embryophyta</taxon>
        <taxon>Tracheophyta</taxon>
        <taxon>Spermatophyta</taxon>
        <taxon>Magnoliopsida</taxon>
        <taxon>Liliopsida</taxon>
        <taxon>Poales</taxon>
        <taxon>Poaceae</taxon>
        <taxon>BOP clade</taxon>
        <taxon>Pooideae</taxon>
        <taxon>Poodae</taxon>
        <taxon>Poeae</taxon>
        <taxon>Poeae Chloroplast Group 1 (Aveneae type)</taxon>
        <taxon>Aveninae</taxon>
        <taxon>Avena</taxon>
    </lineage>
</organism>